<evidence type="ECO:0000256" key="2">
    <source>
        <dbReference type="ARBA" id="ARBA00024195"/>
    </source>
</evidence>
<dbReference type="PRINTS" id="PR00722">
    <property type="entry name" value="CHYMOTRYPSIN"/>
</dbReference>
<evidence type="ECO:0000256" key="3">
    <source>
        <dbReference type="SAM" id="SignalP"/>
    </source>
</evidence>
<dbReference type="Pfam" id="PF00089">
    <property type="entry name" value="Trypsin"/>
    <property type="match status" value="1"/>
</dbReference>
<dbReference type="CDD" id="cd00190">
    <property type="entry name" value="Tryp_SPc"/>
    <property type="match status" value="1"/>
</dbReference>
<sequence>MSIFHPGLEMASMLTVRMLGSVMVLMAGVEAQADGSFWWLQKFTTPTPPTTTTLHEAVYCECVKYFLCIDGVISTSGEGLLDIRSSDEFPPVTNVDKCPNDFDVCCGLPPNQTATTATTSQPTLAPDTPCECVPFINCTNDRLVSDGLGNTTLELWGLHFSHSKCLQVLSVCCALDAAAAGPTPQTSSLATKNCECVQYFQCGDDGYIITHGVGLLDVRSGTRPHIEPLANGVCEDPSLVCCLLPQDYSTTVNATTTINTTTADATATTTLPTTTTTQEPAPSCGTRNSDGVQVRILGFQGGESQFGEFPWVAAVLTLDQLMGITIRRFVGGGTLIHPRVVVTAAHKVLEYNGGILMVRVGEWDTQAEIEPFPHQDLEVQEVVVHPHFDSRSLHFDIALLFLKEEAQLMSHIGTICLAEDLSLVNHSACVINGWGVNALQDGDYQKIMKSLTIPLVNPKNCVTSLRTTRLGRFFRLHKSFICAGGEKGKDACRGDGGGPLACPRIDNPKRYMLVGMTAWGIGCGEDGIPGVYVSIPEHYNWINWHIYNRYPTTTTSTTTERPSTPHYLQDLKVSGQSRDVKVINSPRLVTQ</sequence>
<evidence type="ECO:0000256" key="1">
    <source>
        <dbReference type="ARBA" id="ARBA00023157"/>
    </source>
</evidence>
<dbReference type="Gene3D" id="2.40.10.10">
    <property type="entry name" value="Trypsin-like serine proteases"/>
    <property type="match status" value="2"/>
</dbReference>
<dbReference type="EMBL" id="MW045311">
    <property type="protein sequence ID" value="QQL14328.1"/>
    <property type="molecule type" value="mRNA"/>
</dbReference>
<dbReference type="Pfam" id="PF18322">
    <property type="entry name" value="CLIP_1"/>
    <property type="match status" value="2"/>
</dbReference>
<dbReference type="InterPro" id="IPR001314">
    <property type="entry name" value="Peptidase_S1A"/>
</dbReference>
<evidence type="ECO:0000259" key="4">
    <source>
        <dbReference type="PROSITE" id="PS50240"/>
    </source>
</evidence>
<dbReference type="GO" id="GO:0004252">
    <property type="term" value="F:serine-type endopeptidase activity"/>
    <property type="evidence" value="ECO:0007669"/>
    <property type="project" value="InterPro"/>
</dbReference>
<proteinExistence type="evidence at transcript level"/>
<dbReference type="OrthoDB" id="5949700at2759"/>
<protein>
    <submittedName>
        <fullName evidence="5">Masquerade</fullName>
    </submittedName>
</protein>
<keyword evidence="1" id="KW-1015">Disulfide bond</keyword>
<evidence type="ECO:0000313" key="5">
    <source>
        <dbReference type="EMBL" id="QQL14328.1"/>
    </source>
</evidence>
<keyword evidence="3" id="KW-0732">Signal</keyword>
<organism evidence="5">
    <name type="scientific">Procambarus clarkii</name>
    <name type="common">Red swamp crayfish</name>
    <dbReference type="NCBI Taxonomy" id="6728"/>
    <lineage>
        <taxon>Eukaryota</taxon>
        <taxon>Metazoa</taxon>
        <taxon>Ecdysozoa</taxon>
        <taxon>Arthropoda</taxon>
        <taxon>Crustacea</taxon>
        <taxon>Multicrustacea</taxon>
        <taxon>Malacostraca</taxon>
        <taxon>Eumalacostraca</taxon>
        <taxon>Eucarida</taxon>
        <taxon>Decapoda</taxon>
        <taxon>Pleocyemata</taxon>
        <taxon>Astacidea</taxon>
        <taxon>Astacoidea</taxon>
        <taxon>Cambaridae</taxon>
        <taxon>Procambarus</taxon>
    </lineage>
</organism>
<dbReference type="GO" id="GO:0006508">
    <property type="term" value="P:proteolysis"/>
    <property type="evidence" value="ECO:0007669"/>
    <property type="project" value="InterPro"/>
</dbReference>
<name>A0A7T7DNA9_PROCL</name>
<dbReference type="PROSITE" id="PS50240">
    <property type="entry name" value="TRYPSIN_DOM"/>
    <property type="match status" value="1"/>
</dbReference>
<comment type="similarity">
    <text evidence="2">Belongs to the peptidase S1 family. CLIP subfamily.</text>
</comment>
<dbReference type="SUPFAM" id="SSF50494">
    <property type="entry name" value="Trypsin-like serine proteases"/>
    <property type="match status" value="1"/>
</dbReference>
<dbReference type="SMART" id="SM00020">
    <property type="entry name" value="Tryp_SPc"/>
    <property type="match status" value="1"/>
</dbReference>
<reference evidence="5" key="1">
    <citation type="journal article" date="2020" name="Dev. Comp. Immunol.">
        <title>A trypsin-like serine protease domain of masquerade gene in crayfish Procambarus clarkii could activate prophenoloxidase and inhibit bacterial growth.</title>
        <authorList>
            <person name="Yang H."/>
            <person name="Ji T."/>
            <person name="Xiong H."/>
            <person name="Zhang Y."/>
            <person name="Wei W."/>
        </authorList>
    </citation>
    <scope>NUCLEOTIDE SEQUENCE</scope>
</reference>
<dbReference type="InterPro" id="IPR001254">
    <property type="entry name" value="Trypsin_dom"/>
</dbReference>
<dbReference type="FunFam" id="2.40.10.10:FF:000002">
    <property type="entry name" value="Transmembrane protease serine"/>
    <property type="match status" value="1"/>
</dbReference>
<dbReference type="InterPro" id="IPR043504">
    <property type="entry name" value="Peptidase_S1_PA_chymotrypsin"/>
</dbReference>
<accession>A0A7T7DNA9</accession>
<dbReference type="AlphaFoldDB" id="A0A7T7DNA9"/>
<feature type="signal peptide" evidence="3">
    <location>
        <begin position="1"/>
        <end position="31"/>
    </location>
</feature>
<dbReference type="PANTHER" id="PTHR24258">
    <property type="entry name" value="SERINE PROTEASE-RELATED"/>
    <property type="match status" value="1"/>
</dbReference>
<feature type="chain" id="PRO_5030623337" evidence="3">
    <location>
        <begin position="32"/>
        <end position="591"/>
    </location>
</feature>
<dbReference type="PANTHER" id="PTHR24258:SF129">
    <property type="entry name" value="LP15124P-RELATED"/>
    <property type="match status" value="1"/>
</dbReference>
<feature type="domain" description="Peptidase S1" evidence="4">
    <location>
        <begin position="296"/>
        <end position="547"/>
    </location>
</feature>
<dbReference type="InterPro" id="IPR009003">
    <property type="entry name" value="Peptidase_S1_PA"/>
</dbReference>
<dbReference type="InterPro" id="IPR041515">
    <property type="entry name" value="PPAF-2-like_Clip"/>
</dbReference>